<keyword evidence="13" id="KW-1185">Reference proteome</keyword>
<evidence type="ECO:0000313" key="14">
    <source>
        <dbReference type="Proteomes" id="UP000184204"/>
    </source>
</evidence>
<dbReference type="Pfam" id="PF03448">
    <property type="entry name" value="MgtE_N"/>
    <property type="match status" value="1"/>
</dbReference>
<gene>
    <name evidence="11" type="ORF">CPRO_26390</name>
    <name evidence="12" type="ORF">SAMN02745151_01006</name>
</gene>
<dbReference type="GO" id="GO:0046872">
    <property type="term" value="F:metal ion binding"/>
    <property type="evidence" value="ECO:0007669"/>
    <property type="project" value="UniProtKB-KW"/>
</dbReference>
<dbReference type="InterPro" id="IPR036739">
    <property type="entry name" value="SLC41_membr_dom_sf"/>
</dbReference>
<dbReference type="InterPro" id="IPR006668">
    <property type="entry name" value="Mg_transptr_MgtE_intracell_dom"/>
</dbReference>
<dbReference type="PROSITE" id="PS51371">
    <property type="entry name" value="CBS"/>
    <property type="match status" value="2"/>
</dbReference>
<dbReference type="Gene3D" id="3.10.580.10">
    <property type="entry name" value="CBS-domain"/>
    <property type="match status" value="1"/>
</dbReference>
<dbReference type="Pfam" id="PF00571">
    <property type="entry name" value="CBS"/>
    <property type="match status" value="2"/>
</dbReference>
<dbReference type="InterPro" id="IPR006667">
    <property type="entry name" value="SLC41_membr_dom"/>
</dbReference>
<evidence type="ECO:0000256" key="1">
    <source>
        <dbReference type="ARBA" id="ARBA00004141"/>
    </source>
</evidence>
<dbReference type="KEGG" id="cpro:CPRO_26390"/>
<accession>A0A110A7K7</accession>
<reference evidence="12" key="3">
    <citation type="submission" date="2016-11" db="EMBL/GenBank/DDBJ databases">
        <authorList>
            <person name="Varghese N."/>
            <person name="Submissions S."/>
        </authorList>
    </citation>
    <scope>NUCLEOTIDE SEQUENCE</scope>
    <source>
        <strain evidence="12">DSM 1682</strain>
    </source>
</reference>
<dbReference type="SUPFAM" id="SSF161093">
    <property type="entry name" value="MgtE membrane domain-like"/>
    <property type="match status" value="1"/>
</dbReference>
<feature type="domain" description="CBS" evidence="10">
    <location>
        <begin position="140"/>
        <end position="202"/>
    </location>
</feature>
<dbReference type="InterPro" id="IPR006669">
    <property type="entry name" value="MgtE_transporter"/>
</dbReference>
<evidence type="ECO:0000259" key="10">
    <source>
        <dbReference type="PROSITE" id="PS51371"/>
    </source>
</evidence>
<name>A0A110A7K7_ANAPI</name>
<dbReference type="Proteomes" id="UP000068026">
    <property type="component" value="Chromosome"/>
</dbReference>
<dbReference type="EMBL" id="FQUA01000003">
    <property type="protein sequence ID" value="SHE53372.1"/>
    <property type="molecule type" value="Genomic_DNA"/>
</dbReference>
<evidence type="ECO:0000313" key="13">
    <source>
        <dbReference type="Proteomes" id="UP000068026"/>
    </source>
</evidence>
<keyword evidence="3 9" id="KW-0813">Transport</keyword>
<keyword evidence="4 9" id="KW-0812">Transmembrane</keyword>
<feature type="domain" description="CBS" evidence="10">
    <location>
        <begin position="204"/>
        <end position="260"/>
    </location>
</feature>
<evidence type="ECO:0000256" key="6">
    <source>
        <dbReference type="ARBA" id="ARBA00022989"/>
    </source>
</evidence>
<dbReference type="AlphaFoldDB" id="A0A110A7K7"/>
<evidence type="ECO:0000256" key="4">
    <source>
        <dbReference type="ARBA" id="ARBA00022692"/>
    </source>
</evidence>
<protein>
    <recommendedName>
        <fullName evidence="9">Magnesium transporter MgtE</fullName>
    </recommendedName>
</protein>
<dbReference type="Proteomes" id="UP000184204">
    <property type="component" value="Unassembled WGS sequence"/>
</dbReference>
<feature type="transmembrane region" description="Helical" evidence="9">
    <location>
        <begin position="389"/>
        <end position="416"/>
    </location>
</feature>
<dbReference type="PANTHER" id="PTHR43773:SF1">
    <property type="entry name" value="MAGNESIUM TRANSPORTER MGTE"/>
    <property type="match status" value="1"/>
</dbReference>
<reference evidence="14" key="4">
    <citation type="submission" date="2016-11" db="EMBL/GenBank/DDBJ databases">
        <authorList>
            <person name="Jaros S."/>
            <person name="Januszkiewicz K."/>
            <person name="Wedrychowicz H."/>
        </authorList>
    </citation>
    <scope>NUCLEOTIDE SEQUENCE [LARGE SCALE GENOMIC DNA]</scope>
    <source>
        <strain evidence="14">DSM 1682</strain>
    </source>
</reference>
<evidence type="ECO:0000256" key="5">
    <source>
        <dbReference type="ARBA" id="ARBA00022842"/>
    </source>
</evidence>
<dbReference type="InterPro" id="IPR038076">
    <property type="entry name" value="MgtE_N_sf"/>
</dbReference>
<dbReference type="GO" id="GO:0015095">
    <property type="term" value="F:magnesium ion transmembrane transporter activity"/>
    <property type="evidence" value="ECO:0007669"/>
    <property type="project" value="UniProtKB-UniRule"/>
</dbReference>
<keyword evidence="8" id="KW-0129">CBS domain</keyword>
<dbReference type="SUPFAM" id="SSF54631">
    <property type="entry name" value="CBS-domain pair"/>
    <property type="match status" value="1"/>
</dbReference>
<dbReference type="NCBIfam" id="TIGR00400">
    <property type="entry name" value="mgtE"/>
    <property type="match status" value="1"/>
</dbReference>
<dbReference type="CDD" id="cd04606">
    <property type="entry name" value="CBS_pair_Mg_transporter"/>
    <property type="match status" value="1"/>
</dbReference>
<comment type="subunit">
    <text evidence="9">Homodimer.</text>
</comment>
<dbReference type="GO" id="GO:0005886">
    <property type="term" value="C:plasma membrane"/>
    <property type="evidence" value="ECO:0007669"/>
    <property type="project" value="UniProtKB-SubCell"/>
</dbReference>
<evidence type="ECO:0000256" key="3">
    <source>
        <dbReference type="ARBA" id="ARBA00022448"/>
    </source>
</evidence>
<keyword evidence="5 9" id="KW-0460">Magnesium</keyword>
<sequence>MKIMEEMQELFDFLNKLMESGEYARLKEELNSEQPANVAEYFEELTAEKQLFVFRLLTKDMAAEVFSYMDSDTQEHIVHSITDREVRNIVDEMFLDDTVDFLEEAPANLVKKILRNTDAETRKLINRFLNYPENSAGSLMTIEFVRLHSSMTVGNAMKQIKRTGTDKETIYTCYVIDDQRKLIGVVPLRTLICAADDNTIDELMQDDVVSVLTTDDQEEVANIFKKYNWMALPVTDTEGRLVGIITVDDIVDVIEQETTEDMEKMAALIPSDEEYLKTPVMVLAKNRIVWLSVLMISGTLSSFVIGHFNSLLEVAVVLSGFIPIITGTGGNAGSQASTMIIRGMALGEIEIRDALKVVWKEIRVGVLCGVALGLINILKMTLVNRDTGFWINFSVSLSMAAVVVLAKTIGCLLPILAKSLKLDPAMMAGPLISTVVDAVALVIYFSIATALVL</sequence>
<keyword evidence="7 9" id="KW-0472">Membrane</keyword>
<dbReference type="EMBL" id="CP014223">
    <property type="protein sequence ID" value="AMJ42187.1"/>
    <property type="molecule type" value="Genomic_DNA"/>
</dbReference>
<keyword evidence="6 9" id="KW-1133">Transmembrane helix</keyword>
<reference evidence="11 13" key="1">
    <citation type="journal article" date="2016" name="Genome Announc.">
        <title>Complete Genome Sequence of the Amino Acid-Fermenting Clostridium propionicum X2 (DSM 1682).</title>
        <authorList>
            <person name="Poehlein A."/>
            <person name="Schlien K."/>
            <person name="Chowdhury N.P."/>
            <person name="Gottschalk G."/>
            <person name="Buckel W."/>
            <person name="Daniel R."/>
        </authorList>
    </citation>
    <scope>NUCLEOTIDE SEQUENCE [LARGE SCALE GENOMIC DNA]</scope>
    <source>
        <strain evidence="11 13">X2</strain>
    </source>
</reference>
<dbReference type="Gene3D" id="1.10.357.20">
    <property type="entry name" value="SLC41 divalent cation transporters, integral membrane domain"/>
    <property type="match status" value="1"/>
</dbReference>
<dbReference type="Gene3D" id="1.25.60.10">
    <property type="entry name" value="MgtE N-terminal domain-like"/>
    <property type="match status" value="1"/>
</dbReference>
<evidence type="ECO:0000256" key="7">
    <source>
        <dbReference type="ARBA" id="ARBA00023136"/>
    </source>
</evidence>
<organism evidence="12 14">
    <name type="scientific">Anaerotignum propionicum DSM 1682</name>
    <dbReference type="NCBI Taxonomy" id="991789"/>
    <lineage>
        <taxon>Bacteria</taxon>
        <taxon>Bacillati</taxon>
        <taxon>Bacillota</taxon>
        <taxon>Clostridia</taxon>
        <taxon>Lachnospirales</taxon>
        <taxon>Anaerotignaceae</taxon>
        <taxon>Anaerotignum</taxon>
    </lineage>
</organism>
<dbReference type="InterPro" id="IPR000644">
    <property type="entry name" value="CBS_dom"/>
</dbReference>
<comment type="function">
    <text evidence="9">Acts as a magnesium transporter.</text>
</comment>
<keyword evidence="9" id="KW-1003">Cell membrane</keyword>
<feature type="transmembrane region" description="Helical" evidence="9">
    <location>
        <begin position="428"/>
        <end position="452"/>
    </location>
</feature>
<dbReference type="SMART" id="SM00924">
    <property type="entry name" value="MgtE_N"/>
    <property type="match status" value="1"/>
</dbReference>
<dbReference type="PANTHER" id="PTHR43773">
    <property type="entry name" value="MAGNESIUM TRANSPORTER MGTE"/>
    <property type="match status" value="1"/>
</dbReference>
<comment type="subcellular location">
    <subcellularLocation>
        <location evidence="9">Cell membrane</location>
        <topology evidence="9">Multi-pass membrane protein</topology>
    </subcellularLocation>
    <subcellularLocation>
        <location evidence="1">Membrane</location>
        <topology evidence="1">Multi-pass membrane protein</topology>
    </subcellularLocation>
</comment>
<evidence type="ECO:0000313" key="12">
    <source>
        <dbReference type="EMBL" id="SHE53372.1"/>
    </source>
</evidence>
<evidence type="ECO:0000313" key="11">
    <source>
        <dbReference type="EMBL" id="AMJ42187.1"/>
    </source>
</evidence>
<evidence type="ECO:0000256" key="2">
    <source>
        <dbReference type="ARBA" id="ARBA00009749"/>
    </source>
</evidence>
<dbReference type="SUPFAM" id="SSF158791">
    <property type="entry name" value="MgtE N-terminal domain-like"/>
    <property type="match status" value="1"/>
</dbReference>
<dbReference type="Pfam" id="PF01769">
    <property type="entry name" value="MgtE"/>
    <property type="match status" value="1"/>
</dbReference>
<dbReference type="InterPro" id="IPR046342">
    <property type="entry name" value="CBS_dom_sf"/>
</dbReference>
<keyword evidence="9" id="KW-0479">Metal-binding</keyword>
<dbReference type="SMART" id="SM00116">
    <property type="entry name" value="CBS"/>
    <property type="match status" value="2"/>
</dbReference>
<evidence type="ECO:0000256" key="8">
    <source>
        <dbReference type="PROSITE-ProRule" id="PRU00703"/>
    </source>
</evidence>
<feature type="transmembrane region" description="Helical" evidence="9">
    <location>
        <begin position="362"/>
        <end position="383"/>
    </location>
</feature>
<reference evidence="13" key="2">
    <citation type="submission" date="2016-01" db="EMBL/GenBank/DDBJ databases">
        <authorList>
            <person name="Poehlein A."/>
            <person name="Schlien K."/>
            <person name="Gottschalk G."/>
            <person name="Buckel W."/>
            <person name="Daniel R."/>
        </authorList>
    </citation>
    <scope>NUCLEOTIDE SEQUENCE [LARGE SCALE GENOMIC DNA]</scope>
    <source>
        <strain evidence="13">X2</strain>
    </source>
</reference>
<feature type="transmembrane region" description="Helical" evidence="9">
    <location>
        <begin position="288"/>
        <end position="308"/>
    </location>
</feature>
<proteinExistence type="inferred from homology"/>
<evidence type="ECO:0000256" key="9">
    <source>
        <dbReference type="RuleBase" id="RU362011"/>
    </source>
</evidence>
<comment type="similarity">
    <text evidence="2 9">Belongs to the SLC41A transporter family.</text>
</comment>
<feature type="transmembrane region" description="Helical" evidence="9">
    <location>
        <begin position="314"/>
        <end position="341"/>
    </location>
</feature>